<feature type="domain" description="LysM" evidence="2">
    <location>
        <begin position="84"/>
        <end position="134"/>
    </location>
</feature>
<gene>
    <name evidence="3" type="ordered locus">Tmar_1084</name>
</gene>
<dbReference type="HOGENOM" id="CLU_1824426_0_0_9"/>
<dbReference type="Proteomes" id="UP000008915">
    <property type="component" value="Chromosome"/>
</dbReference>
<evidence type="ECO:0000313" key="3">
    <source>
        <dbReference type="EMBL" id="ADU51197.1"/>
    </source>
</evidence>
<organism evidence="3 4">
    <name type="scientific">Thermaerobacter marianensis (strain ATCC 700841 / DSM 12885 / JCM 10246 / 7p75a)</name>
    <dbReference type="NCBI Taxonomy" id="644966"/>
    <lineage>
        <taxon>Bacteria</taxon>
        <taxon>Bacillati</taxon>
        <taxon>Bacillota</taxon>
        <taxon>Clostridia</taxon>
        <taxon>Eubacteriales</taxon>
        <taxon>Clostridiales Family XVII. Incertae Sedis</taxon>
        <taxon>Thermaerobacter</taxon>
    </lineage>
</organism>
<dbReference type="InterPro" id="IPR036779">
    <property type="entry name" value="LysM_dom_sf"/>
</dbReference>
<accession>E6SK56</accession>
<feature type="region of interest" description="Disordered" evidence="1">
    <location>
        <begin position="48"/>
        <end position="76"/>
    </location>
</feature>
<dbReference type="CDD" id="cd00118">
    <property type="entry name" value="LysM"/>
    <property type="match status" value="1"/>
</dbReference>
<dbReference type="Pfam" id="PF01476">
    <property type="entry name" value="LysM"/>
    <property type="match status" value="1"/>
</dbReference>
<keyword evidence="4" id="KW-1185">Reference proteome</keyword>
<name>E6SK56_THEM7</name>
<evidence type="ECO:0000259" key="2">
    <source>
        <dbReference type="PROSITE" id="PS51782"/>
    </source>
</evidence>
<dbReference type="KEGG" id="tmr:Tmar_1084"/>
<evidence type="ECO:0000256" key="1">
    <source>
        <dbReference type="SAM" id="MobiDB-lite"/>
    </source>
</evidence>
<dbReference type="EMBL" id="CP002344">
    <property type="protein sequence ID" value="ADU51197.1"/>
    <property type="molecule type" value="Genomic_DNA"/>
</dbReference>
<reference evidence="3 4" key="1">
    <citation type="journal article" date="2010" name="Stand. Genomic Sci.">
        <title>Complete genome sequence of Thermaerobacter marianensis type strain (7p75a).</title>
        <authorList>
            <person name="Han C."/>
            <person name="Gu W."/>
            <person name="Zhang X."/>
            <person name="Lapidus A."/>
            <person name="Nolan M."/>
            <person name="Copeland A."/>
            <person name="Lucas S."/>
            <person name="Del Rio T.G."/>
            <person name="Tice H."/>
            <person name="Cheng J.F."/>
            <person name="Tapia R."/>
            <person name="Goodwin L."/>
            <person name="Pitluck S."/>
            <person name="Pagani I."/>
            <person name="Ivanova N."/>
            <person name="Mavromatis K."/>
            <person name="Mikhailova N."/>
            <person name="Pati A."/>
            <person name="Chen A."/>
            <person name="Palaniappan K."/>
            <person name="Land M."/>
            <person name="Hauser L."/>
            <person name="Chang Y.J."/>
            <person name="Jeffries C.D."/>
            <person name="Schneider S."/>
            <person name="Rohde M."/>
            <person name="Goker M."/>
            <person name="Pukall R."/>
            <person name="Woyke T."/>
            <person name="Bristow J."/>
            <person name="Eisen J.A."/>
            <person name="Markowitz V."/>
            <person name="Hugenholtz P."/>
            <person name="Kyrpides N.C."/>
            <person name="Klenk H.P."/>
            <person name="Detter J.C."/>
        </authorList>
    </citation>
    <scope>NUCLEOTIDE SEQUENCE [LARGE SCALE GENOMIC DNA]</scope>
    <source>
        <strain evidence="4">ATCC 700841 / DSM 12885 / JCM 10246 / 7p75a</strain>
    </source>
</reference>
<sequence>MAGSAMSSRRRRYRWRPARSLAFLTTVLILMLATGMGVEAWPSRASARGDGGDAVPAVPPAGPGVTWHGRAGESRSALRPDGSVVVVVRPGDTLWEVAQRYGRTDRDPRDVVAAIMEASGLSTAQLRPGMVLVVPAALARR</sequence>
<reference evidence="4" key="2">
    <citation type="journal article" date="2010" name="Stand. Genomic Sci.">
        <title>Complete genome sequence of Thermaerobacter marianensis type strain (7p75aT).</title>
        <authorList>
            <person name="Han C."/>
            <person name="Gu W."/>
            <person name="Zhang X."/>
            <person name="Lapidus A."/>
            <person name="Nolan M."/>
            <person name="Copeland A."/>
            <person name="Lucas S."/>
            <person name="Glavina Del Rio T."/>
            <person name="Tice H."/>
            <person name="Cheng J."/>
            <person name="Tapia R."/>
            <person name="Goodwin L."/>
            <person name="Pitluck S."/>
            <person name="Pagani I."/>
            <person name="Ivanova N."/>
            <person name="Mavromatis K."/>
            <person name="Mikhailova N."/>
            <person name="Pati A."/>
            <person name="Chen A."/>
            <person name="Palaniappan K."/>
            <person name="Land M."/>
            <person name="Hauser L."/>
            <person name="Chang Y."/>
            <person name="Jeffries C."/>
            <person name="Schneider S."/>
            <person name="Rohde M."/>
            <person name="Goker M."/>
            <person name="Pukall R."/>
            <person name="Woyke T."/>
            <person name="Bristow J."/>
            <person name="Eisen J."/>
            <person name="Markowitz V."/>
            <person name="Hugenholtz P."/>
            <person name="Kyrpides N."/>
            <person name="Klenk H."/>
            <person name="Detter J."/>
        </authorList>
    </citation>
    <scope>NUCLEOTIDE SEQUENCE [LARGE SCALE GENOMIC DNA]</scope>
    <source>
        <strain evidence="4">ATCC 700841 / DSM 12885 / JCM 10246 / 7p75a</strain>
    </source>
</reference>
<proteinExistence type="predicted"/>
<evidence type="ECO:0000313" key="4">
    <source>
        <dbReference type="Proteomes" id="UP000008915"/>
    </source>
</evidence>
<protein>
    <submittedName>
        <fullName evidence="3">Peptidoglycan-binding lysin domain</fullName>
    </submittedName>
</protein>
<dbReference type="InterPro" id="IPR018392">
    <property type="entry name" value="LysM"/>
</dbReference>
<dbReference type="PROSITE" id="PS51782">
    <property type="entry name" value="LYSM"/>
    <property type="match status" value="1"/>
</dbReference>
<dbReference type="Gene3D" id="3.10.350.10">
    <property type="entry name" value="LysM domain"/>
    <property type="match status" value="1"/>
</dbReference>
<dbReference type="SUPFAM" id="SSF54106">
    <property type="entry name" value="LysM domain"/>
    <property type="match status" value="1"/>
</dbReference>
<dbReference type="eggNOG" id="COG1388">
    <property type="taxonomic scope" value="Bacteria"/>
</dbReference>
<dbReference type="SMART" id="SM00257">
    <property type="entry name" value="LysM"/>
    <property type="match status" value="1"/>
</dbReference>
<dbReference type="AlphaFoldDB" id="E6SK56"/>